<dbReference type="RefSeq" id="WP_205096231.1">
    <property type="nucleotide sequence ID" value="NZ_CAUDDV010000043.1"/>
</dbReference>
<dbReference type="EMBL" id="JACLYZ010000034">
    <property type="protein sequence ID" value="MBM6736049.1"/>
    <property type="molecule type" value="Genomic_DNA"/>
</dbReference>
<protein>
    <submittedName>
        <fullName evidence="1">Uncharacterized protein</fullName>
    </submittedName>
</protein>
<name>A0ABS2E347_9BACT</name>
<reference evidence="1 2" key="1">
    <citation type="journal article" date="2021" name="Sci. Rep.">
        <title>The distribution of antibiotic resistance genes in chicken gut microbiota commensals.</title>
        <authorList>
            <person name="Juricova H."/>
            <person name="Matiasovicova J."/>
            <person name="Kubasova T."/>
            <person name="Cejkova D."/>
            <person name="Rychlik I."/>
        </authorList>
    </citation>
    <scope>NUCLEOTIDE SEQUENCE [LARGE SCALE GENOMIC DNA]</scope>
    <source>
        <strain evidence="1 2">An772</strain>
    </source>
</reference>
<evidence type="ECO:0000313" key="2">
    <source>
        <dbReference type="Proteomes" id="UP000766986"/>
    </source>
</evidence>
<sequence>MKKKTTMFIALASVMLGVGYGAISQKNDSKNTDSILLENVEALASKE</sequence>
<proteinExistence type="predicted"/>
<accession>A0ABS2E347</accession>
<dbReference type="Proteomes" id="UP000766986">
    <property type="component" value="Unassembled WGS sequence"/>
</dbReference>
<comment type="caution">
    <text evidence="1">The sequence shown here is derived from an EMBL/GenBank/DDBJ whole genome shotgun (WGS) entry which is preliminary data.</text>
</comment>
<gene>
    <name evidence="1" type="ORF">H7U35_12590</name>
</gene>
<keyword evidence="2" id="KW-1185">Reference proteome</keyword>
<organism evidence="1 2">
    <name type="scientific">Mediterranea massiliensis</name>
    <dbReference type="NCBI Taxonomy" id="1841865"/>
    <lineage>
        <taxon>Bacteria</taxon>
        <taxon>Pseudomonadati</taxon>
        <taxon>Bacteroidota</taxon>
        <taxon>Bacteroidia</taxon>
        <taxon>Bacteroidales</taxon>
        <taxon>Bacteroidaceae</taxon>
        <taxon>Mediterranea</taxon>
    </lineage>
</organism>
<evidence type="ECO:0000313" key="1">
    <source>
        <dbReference type="EMBL" id="MBM6736049.1"/>
    </source>
</evidence>